<dbReference type="InterPro" id="IPR057748">
    <property type="entry name" value="NFRKB_WH_2"/>
</dbReference>
<evidence type="ECO:0000256" key="3">
    <source>
        <dbReference type="SAM" id="MobiDB-lite"/>
    </source>
</evidence>
<dbReference type="Pfam" id="PF25793">
    <property type="entry name" value="WHD_2nd_NFRKB"/>
    <property type="match status" value="1"/>
</dbReference>
<feature type="domain" description="DEUBAD" evidence="4">
    <location>
        <begin position="257"/>
        <end position="373"/>
    </location>
</feature>
<feature type="region of interest" description="Disordered" evidence="3">
    <location>
        <begin position="538"/>
        <end position="608"/>
    </location>
</feature>
<evidence type="ECO:0000256" key="1">
    <source>
        <dbReference type="ARBA" id="ARBA00004123"/>
    </source>
</evidence>
<reference evidence="5 6" key="1">
    <citation type="submission" date="2023-09" db="EMBL/GenBank/DDBJ databases">
        <title>Genomes of two closely related lineages of the louse Polyplax serrata with different host specificities.</title>
        <authorList>
            <person name="Martinu J."/>
            <person name="Tarabai H."/>
            <person name="Stefka J."/>
            <person name="Hypsa V."/>
        </authorList>
    </citation>
    <scope>NUCLEOTIDE SEQUENCE [LARGE SCALE GENOMIC DNA]</scope>
    <source>
        <strain evidence="5">98ZLc_SE</strain>
    </source>
</reference>
<keyword evidence="2" id="KW-0539">Nucleus</keyword>
<dbReference type="InterPro" id="IPR044867">
    <property type="entry name" value="DEUBAD_dom"/>
</dbReference>
<dbReference type="PANTHER" id="PTHR13052:SF3">
    <property type="entry name" value="NUCLEAR FACTOR RELATED TO KAPPA-B-BINDING PROTEIN"/>
    <property type="match status" value="1"/>
</dbReference>
<comment type="caution">
    <text evidence="5">The sequence shown here is derived from an EMBL/GenBank/DDBJ whole genome shotgun (WGS) entry which is preliminary data.</text>
</comment>
<name>A0ABR1BHL8_POLSC</name>
<dbReference type="Gene3D" id="3.40.630.30">
    <property type="match status" value="1"/>
</dbReference>
<dbReference type="InterPro" id="IPR038106">
    <property type="entry name" value="NFRKB_winged_sf"/>
</dbReference>
<evidence type="ECO:0000313" key="6">
    <source>
        <dbReference type="Proteomes" id="UP001359485"/>
    </source>
</evidence>
<sequence>MEDRKYTLRVITPIDKRDVIDFLTRFFFIDEPLNIETGMNLDYINGKRCPELEEYCTDVIPEGNSVMAVSSTGELIGVCLNGGIRRNDPRNENKCPNEKFKKVLDLISACERETDIFSRYPLLNNLLDIKIISVDSNWRGMGVCKALLDHTRKVAKNNNFQVIKMDCTSHISALAAKRLGFERIHVLKYSDFQGDGGDGPVFNPPPPHYAVQHSGGLITDMEYDTEYEESSQSSQACSADAGRLEVASIMGEQFELPQGLAENADIFKEFFSVSTWQSLNSSERAYLQQFLPTFPENDSYEKNITLRRLFNRENFKFGSPLLKFHNHLKNGHYRPDIAHLRYLMKKAERRQYKEQRKRHCFDLLKEVIVGRREVLEAAYNSPMGPIKIPKNYCSYNPAVDPILQRVKKRYFQELSAVRSEVGEYSQSSEDENYQDGAPRMLSKKQKQKLSLLESSLLSTDMTMVVSTMSTKPNGFDLESNVTITSNPYEVNEEQFKKMLLTHKKRRMNNEKHIELNTTGITLNDVAIRTQFGHKRLLSKSNSYGSSGGHGFVEKHKKRGSQNQSQHRSKGSHENHDQDSGPKKMKRQEMEVEFENKSDSSTDDEISSAVFTSEPEKNIIDVEYSSPTNIPQNQKLIGKQVLNARHQMPGPMSGGSDTAPTAKPEVNESVNANVSTEEESLRDLKYIRTSELVQDTNVSFFSLLRDIICSSPNHRMTLEKIEHHLKSWESNPISPLNDWFTSVDEPWTSLLESALSFLSADYPDLQPDDFVPYIEYKPQIQSYQWIGAGRDSDSHLLNLCSHWLERKDHIHRTTVVDDGIRHQEEVVEESFEETEDPKEESIEDYVPPPRCPTSWTVRLSSAEERKIFQEQESERFENPHKAFTYRMHGYESVVGPVKGIYNTQTSSSVLKPRGHNLLTVNRPSYVTILALVRDAAARLPNGEGTRADICLLIRDSQYLDLSEAAENTLQGVVSGALDRLHYEVDACVKFDTKRKLWIYLHRRRSEAEMEKIHQQYQGMVKTVKKPPRKKGVRKADLLETKEKEIVPVKDSGEQKRKVKVKQNMVVQPMLRNVDTQIFQTPIATETKVQEEKQETSGSTEPQVEDFMVMENRVLEDLMTLGCETYASPADSSLPMVTTKSEMTDIEVDTSETKVKGTTGKMPGQSLLNQELLNKNAVVQSHNLRVLKAKQTKPGILNVLPPGERLQTTGEGQSVVGHILKTENRSQEIMTSAGKKIIIQTSFSGGRTPVKFVTANANPLGRKVVATKQAAPSQIQRLTPALSKMTTLPQQQQQVRTVVPQQQDGGAIHGVVKTAPAAQFVQNSGLVATHVKGLSSGTQFLTATGQKVQIIASSPQNLGQIQSIHLGSGQNILTSNAGNIASPGTTNLIGNIQQVQLLTSAGQIITKALPASGLTDEKGSEIKISSPALKMNSAGGAAGVATIRNAITGQQLQMTIAKSAAGKGLKNVKMVACQPGVSDGNTKSVSLLTTNQQKQALEKKDIKEQKIVVQKSSGQVPGKLSTQLLNVSSVQLLNPRTNTGQIQTITKPMLNKNSAPILTGVKLVNTQQGVKMVATSSTVVQNTIQSGKPTATHISKISPAITQASGGPNKVQNRPAQIISMESLLQNAGHLRVASAGKGTPSLIQIPSSTDGVPQFAVVSQGNVISVSGQPRVIQTQQLNASQSQTQLATNTVLNQSKSIVNKAAGSTQSGTGVRVGSTVNLATIAGKPMILTSGTKAQGQHQNVILASQNAGSNQAIVLTQGNMRTQNNSGTVTLVQQGATQQILLPAGFQGGTINLKSFPGVKVIPFTGTTQKGRQQVYARIVKSGGQNSPQPSAAAGESTPGEE</sequence>
<feature type="region of interest" description="Disordered" evidence="3">
    <location>
        <begin position="827"/>
        <end position="846"/>
    </location>
</feature>
<dbReference type="SUPFAM" id="SSF55729">
    <property type="entry name" value="Acyl-CoA N-acyltransferases (Nat)"/>
    <property type="match status" value="1"/>
</dbReference>
<evidence type="ECO:0000313" key="5">
    <source>
        <dbReference type="EMBL" id="KAK6642289.1"/>
    </source>
</evidence>
<keyword evidence="6" id="KW-1185">Reference proteome</keyword>
<dbReference type="Pfam" id="PF14465">
    <property type="entry name" value="WHD_1st_NFRKB"/>
    <property type="match status" value="1"/>
</dbReference>
<gene>
    <name evidence="5" type="ORF">RUM44_014012</name>
</gene>
<feature type="compositionally biased region" description="Acidic residues" evidence="3">
    <location>
        <begin position="827"/>
        <end position="842"/>
    </location>
</feature>
<dbReference type="Gene3D" id="1.10.10.2430">
    <property type="entry name" value="NFRKB winged helix-like domain"/>
    <property type="match status" value="1"/>
</dbReference>
<organism evidence="5 6">
    <name type="scientific">Polyplax serrata</name>
    <name type="common">Common mouse louse</name>
    <dbReference type="NCBI Taxonomy" id="468196"/>
    <lineage>
        <taxon>Eukaryota</taxon>
        <taxon>Metazoa</taxon>
        <taxon>Ecdysozoa</taxon>
        <taxon>Arthropoda</taxon>
        <taxon>Hexapoda</taxon>
        <taxon>Insecta</taxon>
        <taxon>Pterygota</taxon>
        <taxon>Neoptera</taxon>
        <taxon>Paraneoptera</taxon>
        <taxon>Psocodea</taxon>
        <taxon>Troctomorpha</taxon>
        <taxon>Phthiraptera</taxon>
        <taxon>Anoplura</taxon>
        <taxon>Polyplacidae</taxon>
        <taxon>Polyplax</taxon>
    </lineage>
</organism>
<dbReference type="PROSITE" id="PS51916">
    <property type="entry name" value="DEUBAD"/>
    <property type="match status" value="1"/>
</dbReference>
<feature type="compositionally biased region" description="Basic and acidic residues" evidence="3">
    <location>
        <begin position="570"/>
        <end position="599"/>
    </location>
</feature>
<evidence type="ECO:0000256" key="2">
    <source>
        <dbReference type="ARBA" id="ARBA00023242"/>
    </source>
</evidence>
<dbReference type="EMBL" id="JAWJWF010000001">
    <property type="protein sequence ID" value="KAK6642289.1"/>
    <property type="molecule type" value="Genomic_DNA"/>
</dbReference>
<dbReference type="PANTHER" id="PTHR13052">
    <property type="entry name" value="NFRKB-RELATED"/>
    <property type="match status" value="1"/>
</dbReference>
<dbReference type="InterPro" id="IPR025220">
    <property type="entry name" value="NFRKB_WH_1"/>
</dbReference>
<accession>A0ABR1BHL8</accession>
<dbReference type="InterPro" id="IPR024867">
    <property type="entry name" value="NFRKB"/>
</dbReference>
<feature type="region of interest" description="Disordered" evidence="3">
    <location>
        <begin position="1824"/>
        <end position="1845"/>
    </location>
</feature>
<proteinExistence type="predicted"/>
<dbReference type="CDD" id="cd04301">
    <property type="entry name" value="NAT_SF"/>
    <property type="match status" value="1"/>
</dbReference>
<dbReference type="CDD" id="cd21865">
    <property type="entry name" value="DEUBAD_NFRKB"/>
    <property type="match status" value="1"/>
</dbReference>
<feature type="region of interest" description="Disordered" evidence="3">
    <location>
        <begin position="649"/>
        <end position="674"/>
    </location>
</feature>
<evidence type="ECO:0000259" key="4">
    <source>
        <dbReference type="PROSITE" id="PS51916"/>
    </source>
</evidence>
<dbReference type="InterPro" id="IPR016181">
    <property type="entry name" value="Acyl_CoA_acyltransferase"/>
</dbReference>
<dbReference type="Proteomes" id="UP001359485">
    <property type="component" value="Unassembled WGS sequence"/>
</dbReference>
<protein>
    <recommendedName>
        <fullName evidence="4">DEUBAD domain-containing protein</fullName>
    </recommendedName>
</protein>
<comment type="subcellular location">
    <subcellularLocation>
        <location evidence="1">Nucleus</location>
    </subcellularLocation>
</comment>